<name>A0AAV7WTJ3_PLEWA</name>
<reference evidence="2" key="1">
    <citation type="journal article" date="2022" name="bioRxiv">
        <title>Sequencing and chromosome-scale assembly of the giantPleurodeles waltlgenome.</title>
        <authorList>
            <person name="Brown T."/>
            <person name="Elewa A."/>
            <person name="Iarovenko S."/>
            <person name="Subramanian E."/>
            <person name="Araus A.J."/>
            <person name="Petzold A."/>
            <person name="Susuki M."/>
            <person name="Suzuki K.-i.T."/>
            <person name="Hayashi T."/>
            <person name="Toyoda A."/>
            <person name="Oliveira C."/>
            <person name="Osipova E."/>
            <person name="Leigh N.D."/>
            <person name="Simon A."/>
            <person name="Yun M.H."/>
        </authorList>
    </citation>
    <scope>NUCLEOTIDE SEQUENCE</scope>
    <source>
        <strain evidence="2">20211129_DDA</strain>
        <tissue evidence="2">Liver</tissue>
    </source>
</reference>
<keyword evidence="3" id="KW-1185">Reference proteome</keyword>
<feature type="compositionally biased region" description="Basic and acidic residues" evidence="1">
    <location>
        <begin position="41"/>
        <end position="51"/>
    </location>
</feature>
<sequence length="100" mass="11100">MDARQGARPPRGTADTYVNWSTASSRKRAKRRPRGQPTEKQATEERARVPKETPLLTQNSFEALRIQLEEGSESDSFSSNSTLTEALKGPELTPRTAVTL</sequence>
<dbReference type="Proteomes" id="UP001066276">
    <property type="component" value="Chromosome 1_1"/>
</dbReference>
<evidence type="ECO:0000313" key="3">
    <source>
        <dbReference type="Proteomes" id="UP001066276"/>
    </source>
</evidence>
<accession>A0AAV7WTJ3</accession>
<comment type="caution">
    <text evidence="2">The sequence shown here is derived from an EMBL/GenBank/DDBJ whole genome shotgun (WGS) entry which is preliminary data.</text>
</comment>
<dbReference type="AlphaFoldDB" id="A0AAV7WTJ3"/>
<evidence type="ECO:0000313" key="2">
    <source>
        <dbReference type="EMBL" id="KAJ1216216.1"/>
    </source>
</evidence>
<feature type="region of interest" description="Disordered" evidence="1">
    <location>
        <begin position="1"/>
        <end position="100"/>
    </location>
</feature>
<protein>
    <submittedName>
        <fullName evidence="2">Uncharacterized protein</fullName>
    </submittedName>
</protein>
<dbReference type="EMBL" id="JANPWB010000001">
    <property type="protein sequence ID" value="KAJ1216216.1"/>
    <property type="molecule type" value="Genomic_DNA"/>
</dbReference>
<organism evidence="2 3">
    <name type="scientific">Pleurodeles waltl</name>
    <name type="common">Iberian ribbed newt</name>
    <dbReference type="NCBI Taxonomy" id="8319"/>
    <lineage>
        <taxon>Eukaryota</taxon>
        <taxon>Metazoa</taxon>
        <taxon>Chordata</taxon>
        <taxon>Craniata</taxon>
        <taxon>Vertebrata</taxon>
        <taxon>Euteleostomi</taxon>
        <taxon>Amphibia</taxon>
        <taxon>Batrachia</taxon>
        <taxon>Caudata</taxon>
        <taxon>Salamandroidea</taxon>
        <taxon>Salamandridae</taxon>
        <taxon>Pleurodelinae</taxon>
        <taxon>Pleurodeles</taxon>
    </lineage>
</organism>
<feature type="compositionally biased region" description="Basic residues" evidence="1">
    <location>
        <begin position="25"/>
        <end position="34"/>
    </location>
</feature>
<evidence type="ECO:0000256" key="1">
    <source>
        <dbReference type="SAM" id="MobiDB-lite"/>
    </source>
</evidence>
<proteinExistence type="predicted"/>
<gene>
    <name evidence="2" type="ORF">NDU88_003822</name>
</gene>